<sequence length="113" mass="12188">MTVINPGVLQATGGMEHLIVTRAFASVDPLPEGRMYLRATASLQEHTDAVVDPLGTRAGAALGHTQVPPQPRAPSPRLRQLARPTSNREVMSPTLTLYRVDVDAPESEPRQPS</sequence>
<reference evidence="2 3" key="1">
    <citation type="journal article" date="2019" name="Int. J. Syst. Evol. Microbiol.">
        <title>The Global Catalogue of Microorganisms (GCM) 10K type strain sequencing project: providing services to taxonomists for standard genome sequencing and annotation.</title>
        <authorList>
            <consortium name="The Broad Institute Genomics Platform"/>
            <consortium name="The Broad Institute Genome Sequencing Center for Infectious Disease"/>
            <person name="Wu L."/>
            <person name="Ma J."/>
        </authorList>
    </citation>
    <scope>NUCLEOTIDE SEQUENCE [LARGE SCALE GENOMIC DNA]</scope>
    <source>
        <strain evidence="2 3">JCM 13929</strain>
    </source>
</reference>
<feature type="compositionally biased region" description="Polar residues" evidence="1">
    <location>
        <begin position="83"/>
        <end position="95"/>
    </location>
</feature>
<gene>
    <name evidence="2" type="ORF">GCM10009733_091160</name>
</gene>
<evidence type="ECO:0000256" key="1">
    <source>
        <dbReference type="SAM" id="MobiDB-lite"/>
    </source>
</evidence>
<protein>
    <submittedName>
        <fullName evidence="2">Uncharacterized protein</fullName>
    </submittedName>
</protein>
<evidence type="ECO:0000313" key="2">
    <source>
        <dbReference type="EMBL" id="GAA1680139.1"/>
    </source>
</evidence>
<organism evidence="2 3">
    <name type="scientific">Nonomuraea maheshkhaliensis</name>
    <dbReference type="NCBI Taxonomy" id="419590"/>
    <lineage>
        <taxon>Bacteria</taxon>
        <taxon>Bacillati</taxon>
        <taxon>Actinomycetota</taxon>
        <taxon>Actinomycetes</taxon>
        <taxon>Streptosporangiales</taxon>
        <taxon>Streptosporangiaceae</taxon>
        <taxon>Nonomuraea</taxon>
    </lineage>
</organism>
<evidence type="ECO:0000313" key="3">
    <source>
        <dbReference type="Proteomes" id="UP001500064"/>
    </source>
</evidence>
<dbReference type="EMBL" id="BAAAMU010000119">
    <property type="protein sequence ID" value="GAA1680139.1"/>
    <property type="molecule type" value="Genomic_DNA"/>
</dbReference>
<accession>A0ABN2H112</accession>
<keyword evidence="3" id="KW-1185">Reference proteome</keyword>
<proteinExistence type="predicted"/>
<comment type="caution">
    <text evidence="2">The sequence shown here is derived from an EMBL/GenBank/DDBJ whole genome shotgun (WGS) entry which is preliminary data.</text>
</comment>
<name>A0ABN2H112_9ACTN</name>
<feature type="region of interest" description="Disordered" evidence="1">
    <location>
        <begin position="52"/>
        <end position="113"/>
    </location>
</feature>
<dbReference type="Proteomes" id="UP001500064">
    <property type="component" value="Unassembled WGS sequence"/>
</dbReference>